<dbReference type="PANTHER" id="PTHR11132">
    <property type="entry name" value="SOLUTE CARRIER FAMILY 35"/>
    <property type="match status" value="1"/>
</dbReference>
<proteinExistence type="predicted"/>
<evidence type="ECO:0000313" key="7">
    <source>
        <dbReference type="EMBL" id="KTB30669.1"/>
    </source>
</evidence>
<feature type="transmembrane region" description="Helical" evidence="5">
    <location>
        <begin position="258"/>
        <end position="279"/>
    </location>
</feature>
<dbReference type="Proteomes" id="UP000054988">
    <property type="component" value="Unassembled WGS sequence"/>
</dbReference>
<dbReference type="AlphaFoldDB" id="A0A0W0F2V8"/>
<feature type="transmembrane region" description="Helical" evidence="5">
    <location>
        <begin position="291"/>
        <end position="310"/>
    </location>
</feature>
<feature type="domain" description="Sugar phosphate transporter" evidence="6">
    <location>
        <begin position="233"/>
        <end position="535"/>
    </location>
</feature>
<keyword evidence="3 5" id="KW-1133">Transmembrane helix</keyword>
<dbReference type="Pfam" id="PF03151">
    <property type="entry name" value="TPT"/>
    <property type="match status" value="1"/>
</dbReference>
<protein>
    <recommendedName>
        <fullName evidence="6">Sugar phosphate transporter domain-containing protein</fullName>
    </recommendedName>
</protein>
<dbReference type="eggNOG" id="KOG1441">
    <property type="taxonomic scope" value="Eukaryota"/>
</dbReference>
<dbReference type="EMBL" id="LATX01002372">
    <property type="protein sequence ID" value="KTB30669.1"/>
    <property type="molecule type" value="Genomic_DNA"/>
</dbReference>
<feature type="transmembrane region" description="Helical" evidence="5">
    <location>
        <begin position="496"/>
        <end position="516"/>
    </location>
</feature>
<evidence type="ECO:0000256" key="1">
    <source>
        <dbReference type="ARBA" id="ARBA00004141"/>
    </source>
</evidence>
<evidence type="ECO:0000256" key="5">
    <source>
        <dbReference type="SAM" id="Phobius"/>
    </source>
</evidence>
<name>A0A0W0F2V8_MONRR</name>
<feature type="transmembrane region" description="Helical" evidence="5">
    <location>
        <begin position="322"/>
        <end position="341"/>
    </location>
</feature>
<accession>A0A0W0F2V8</accession>
<evidence type="ECO:0000256" key="2">
    <source>
        <dbReference type="ARBA" id="ARBA00022692"/>
    </source>
</evidence>
<evidence type="ECO:0000259" key="6">
    <source>
        <dbReference type="Pfam" id="PF03151"/>
    </source>
</evidence>
<keyword evidence="2 5" id="KW-0812">Transmembrane</keyword>
<reference evidence="7 8" key="1">
    <citation type="submission" date="2015-12" db="EMBL/GenBank/DDBJ databases">
        <title>Draft genome sequence of Moniliophthora roreri, the causal agent of frosty pod rot of cacao.</title>
        <authorList>
            <person name="Aime M.C."/>
            <person name="Diaz-Valderrama J.R."/>
            <person name="Kijpornyongpan T."/>
            <person name="Phillips-Mora W."/>
        </authorList>
    </citation>
    <scope>NUCLEOTIDE SEQUENCE [LARGE SCALE GENOMIC DNA]</scope>
    <source>
        <strain evidence="7 8">MCA 2952</strain>
    </source>
</reference>
<feature type="transmembrane region" description="Helical" evidence="5">
    <location>
        <begin position="422"/>
        <end position="445"/>
    </location>
</feature>
<organism evidence="7 8">
    <name type="scientific">Moniliophthora roreri</name>
    <name type="common">Frosty pod rot fungus</name>
    <name type="synonym">Monilia roreri</name>
    <dbReference type="NCBI Taxonomy" id="221103"/>
    <lineage>
        <taxon>Eukaryota</taxon>
        <taxon>Fungi</taxon>
        <taxon>Dikarya</taxon>
        <taxon>Basidiomycota</taxon>
        <taxon>Agaricomycotina</taxon>
        <taxon>Agaricomycetes</taxon>
        <taxon>Agaricomycetidae</taxon>
        <taxon>Agaricales</taxon>
        <taxon>Marasmiineae</taxon>
        <taxon>Marasmiaceae</taxon>
        <taxon>Moniliophthora</taxon>
    </lineage>
</organism>
<feature type="transmembrane region" description="Helical" evidence="5">
    <location>
        <begin position="229"/>
        <end position="246"/>
    </location>
</feature>
<evidence type="ECO:0000313" key="8">
    <source>
        <dbReference type="Proteomes" id="UP000054988"/>
    </source>
</evidence>
<dbReference type="InterPro" id="IPR037185">
    <property type="entry name" value="EmrE-like"/>
</dbReference>
<dbReference type="GO" id="GO:0016020">
    <property type="term" value="C:membrane"/>
    <property type="evidence" value="ECO:0007669"/>
    <property type="project" value="UniProtKB-SubCell"/>
</dbReference>
<keyword evidence="4 5" id="KW-0472">Membrane</keyword>
<comment type="subcellular location">
    <subcellularLocation>
        <location evidence="1">Membrane</location>
        <topology evidence="1">Multi-pass membrane protein</topology>
    </subcellularLocation>
</comment>
<feature type="transmembrane region" description="Helical" evidence="5">
    <location>
        <begin position="348"/>
        <end position="367"/>
    </location>
</feature>
<comment type="caution">
    <text evidence="7">The sequence shown here is derived from an EMBL/GenBank/DDBJ whole genome shotgun (WGS) entry which is preliminary data.</text>
</comment>
<dbReference type="SUPFAM" id="SSF103481">
    <property type="entry name" value="Multidrug resistance efflux transporter EmrE"/>
    <property type="match status" value="1"/>
</dbReference>
<dbReference type="InterPro" id="IPR004853">
    <property type="entry name" value="Sugar_P_trans_dom"/>
</dbReference>
<sequence length="554" mass="60871">MFGTTGFLQGSSSTPFYHQVSEKAWKRAFIVKSLIILLGVGFPPNTTHKTIRSRKLNHQILEILKSLLTLVWVGYISVGSDMSSFFRRGVLPKSASWPYQMAYERAACELSSSSSSTSMQTVVVTEKTSLAPPSVTDEARGSLTGRIALNSPSMNPQKASKRSEWDGRLYLSESLHNRAYHREPYLHPPSADFLLVKPNNDISPLPSPNLLSLPPSSARSYFQRINESQTYWLCLYFCFNLGLTLYNKGVLVHFPFPYTLTAVHALFGSLGSTALARAGFFVPAQPTKPQWMVVIAFSALYAINIVVSNVSLQLVTVPFHQVVRAVTPVFTIMLSSLLLGTTSSRARIISLIPVVVGVGFATYGDYYYTKWGFFLTLLGAVLAALKTILTNVLQSRPSSSEASSPLAKSFNLRSGFPALPQLNALAFLHLLSPLALIQCLIFAQVSGELSRVRHYAATEMSTGKLFAIAFNGCIAFGLNVVSFSANKRVGPLSMTVAANVKQVLTILLAVLIFNLTITNTNMVGIILTLLGGAWYARVEFTEKRTKQMRRLRAI</sequence>
<gene>
    <name evidence="7" type="ORF">WG66_16723</name>
</gene>
<feature type="transmembrane region" description="Helical" evidence="5">
    <location>
        <begin position="465"/>
        <end position="484"/>
    </location>
</feature>
<feature type="transmembrane region" description="Helical" evidence="5">
    <location>
        <begin position="373"/>
        <end position="393"/>
    </location>
</feature>
<evidence type="ECO:0000256" key="4">
    <source>
        <dbReference type="ARBA" id="ARBA00023136"/>
    </source>
</evidence>
<dbReference type="InterPro" id="IPR050186">
    <property type="entry name" value="TPT_transporter"/>
</dbReference>
<evidence type="ECO:0000256" key="3">
    <source>
        <dbReference type="ARBA" id="ARBA00022989"/>
    </source>
</evidence>